<dbReference type="NCBIfam" id="TIGR02543">
    <property type="entry name" value="List_Bact_rpt"/>
    <property type="match status" value="1"/>
</dbReference>
<dbReference type="InterPro" id="IPR042229">
    <property type="entry name" value="Listeria/Bacterioides_rpt_sf"/>
</dbReference>
<name>A0A0Z8AVU6_STRSU</name>
<dbReference type="EMBL" id="FIFN01000004">
    <property type="protein sequence ID" value="CYT95612.1"/>
    <property type="molecule type" value="Genomic_DNA"/>
</dbReference>
<comment type="subcellular location">
    <subcellularLocation>
        <location evidence="1">Cell envelope</location>
    </subcellularLocation>
</comment>
<gene>
    <name evidence="3" type="ORF">ERS132462_00526</name>
</gene>
<protein>
    <submittedName>
        <fullName evidence="3">Lipoprotein</fullName>
    </submittedName>
</protein>
<dbReference type="Gene3D" id="2.60.40.3620">
    <property type="match status" value="1"/>
</dbReference>
<dbReference type="AlphaFoldDB" id="A0A0Z8AVU6"/>
<dbReference type="RefSeq" id="WP_044670863.1">
    <property type="nucleotide sequence ID" value="NZ_CEDC01000013.1"/>
</dbReference>
<dbReference type="InterPro" id="IPR013378">
    <property type="entry name" value="InlB-like_B-rpt"/>
</dbReference>
<reference evidence="3 4" key="1">
    <citation type="submission" date="2016-02" db="EMBL/GenBank/DDBJ databases">
        <authorList>
            <consortium name="Pathogen Informatics"/>
        </authorList>
    </citation>
    <scope>NUCLEOTIDE SEQUENCE [LARGE SCALE GENOMIC DNA]</scope>
    <source>
        <strain evidence="3 4">LSS100</strain>
    </source>
</reference>
<dbReference type="Pfam" id="PF09479">
    <property type="entry name" value="Flg_new"/>
    <property type="match status" value="1"/>
</dbReference>
<organism evidence="3 4">
    <name type="scientific">Streptococcus suis</name>
    <dbReference type="NCBI Taxonomy" id="1307"/>
    <lineage>
        <taxon>Bacteria</taxon>
        <taxon>Bacillati</taxon>
        <taxon>Bacillota</taxon>
        <taxon>Bacilli</taxon>
        <taxon>Lactobacillales</taxon>
        <taxon>Streptococcaceae</taxon>
        <taxon>Streptococcus</taxon>
    </lineage>
</organism>
<proteinExistence type="predicted"/>
<dbReference type="Gene3D" id="2.60.40.4270">
    <property type="entry name" value="Listeria-Bacteroides repeat domain"/>
    <property type="match status" value="1"/>
</dbReference>
<feature type="signal peptide" evidence="2">
    <location>
        <begin position="1"/>
        <end position="19"/>
    </location>
</feature>
<sequence>MKKCLYFLTIAALSLNLVACTQASQEANSTNSVVSEASNYKVTYYDSDGTTVLKTEQVKSTGDILKYTPSKEGKTFVGWYVKPDFSRKFTESSNITSDLSLYAGFSAYKEDTRSFIVVGNGNSEILKESNWGANVSDKHKLIKEESNESNIYSITMNLEEGDEFQFAMNSSWENQRGFGYLETIEKDGVTYFENSGGLGETSSKRSNIKIAKSGTYTFTLITHPAEDTYDTENSEYSEAKKESFNINNFDTIAWTYEN</sequence>
<evidence type="ECO:0000256" key="1">
    <source>
        <dbReference type="ARBA" id="ARBA00004196"/>
    </source>
</evidence>
<accession>A0A0Z8AVU6</accession>
<dbReference type="Proteomes" id="UP000072003">
    <property type="component" value="Unassembled WGS sequence"/>
</dbReference>
<feature type="chain" id="PRO_5039492638" evidence="2">
    <location>
        <begin position="20"/>
        <end position="258"/>
    </location>
</feature>
<evidence type="ECO:0000313" key="3">
    <source>
        <dbReference type="EMBL" id="CYT95612.1"/>
    </source>
</evidence>
<evidence type="ECO:0000313" key="4">
    <source>
        <dbReference type="Proteomes" id="UP000072003"/>
    </source>
</evidence>
<keyword evidence="2" id="KW-0732">Signal</keyword>
<evidence type="ECO:0000256" key="2">
    <source>
        <dbReference type="SAM" id="SignalP"/>
    </source>
</evidence>
<keyword evidence="3" id="KW-0449">Lipoprotein</keyword>
<dbReference type="GO" id="GO:0030313">
    <property type="term" value="C:cell envelope"/>
    <property type="evidence" value="ECO:0007669"/>
    <property type="project" value="UniProtKB-SubCell"/>
</dbReference>